<dbReference type="EMBL" id="LN483211">
    <property type="protein sequence ID" value="CDZ97551.1"/>
    <property type="molecule type" value="Genomic_DNA"/>
</dbReference>
<proteinExistence type="predicted"/>
<accession>A0A0F7SFG7</accession>
<name>A0A0F7SFG7_PHARH</name>
<dbReference type="GO" id="GO:0004525">
    <property type="term" value="F:ribonuclease III activity"/>
    <property type="evidence" value="ECO:0007669"/>
    <property type="project" value="InterPro"/>
</dbReference>
<dbReference type="PANTHER" id="PTHR28160:SF1">
    <property type="entry name" value="LARGE RIBOSOMAL SUBUNIT PROTEIN ML57"/>
    <property type="match status" value="1"/>
</dbReference>
<protein>
    <submittedName>
        <fullName evidence="2">Ribonuclease III domain</fullName>
    </submittedName>
</protein>
<reference evidence="2" key="1">
    <citation type="submission" date="2014-08" db="EMBL/GenBank/DDBJ databases">
        <authorList>
            <person name="Sharma Rahul"/>
            <person name="Thines Marco"/>
        </authorList>
    </citation>
    <scope>NUCLEOTIDE SEQUENCE</scope>
</reference>
<organism evidence="2">
    <name type="scientific">Phaffia rhodozyma</name>
    <name type="common">Yeast</name>
    <name type="synonym">Xanthophyllomyces dendrorhous</name>
    <dbReference type="NCBI Taxonomy" id="264483"/>
    <lineage>
        <taxon>Eukaryota</taxon>
        <taxon>Fungi</taxon>
        <taxon>Dikarya</taxon>
        <taxon>Basidiomycota</taxon>
        <taxon>Agaricomycotina</taxon>
        <taxon>Tremellomycetes</taxon>
        <taxon>Cystofilobasidiales</taxon>
        <taxon>Mrakiaceae</taxon>
        <taxon>Phaffia</taxon>
    </lineage>
</organism>
<dbReference type="InterPro" id="IPR036389">
    <property type="entry name" value="RNase_III_sf"/>
</dbReference>
<feature type="region of interest" description="Disordered" evidence="1">
    <location>
        <begin position="305"/>
        <end position="338"/>
    </location>
</feature>
<dbReference type="GO" id="GO:0003735">
    <property type="term" value="F:structural constituent of ribosome"/>
    <property type="evidence" value="ECO:0007669"/>
    <property type="project" value="InterPro"/>
</dbReference>
<dbReference type="GO" id="GO:0032543">
    <property type="term" value="P:mitochondrial translation"/>
    <property type="evidence" value="ECO:0007669"/>
    <property type="project" value="InterPro"/>
</dbReference>
<dbReference type="GO" id="GO:0006396">
    <property type="term" value="P:RNA processing"/>
    <property type="evidence" value="ECO:0007669"/>
    <property type="project" value="InterPro"/>
</dbReference>
<dbReference type="GO" id="GO:0005762">
    <property type="term" value="C:mitochondrial large ribosomal subunit"/>
    <property type="evidence" value="ECO:0007669"/>
    <property type="project" value="InterPro"/>
</dbReference>
<dbReference type="Gene3D" id="1.10.1520.10">
    <property type="entry name" value="Ribonuclease III domain"/>
    <property type="match status" value="1"/>
</dbReference>
<evidence type="ECO:0000313" key="2">
    <source>
        <dbReference type="EMBL" id="CDZ97551.1"/>
    </source>
</evidence>
<dbReference type="InterPro" id="IPR040030">
    <property type="entry name" value="Ribosomal_mL57"/>
</dbReference>
<dbReference type="PANTHER" id="PTHR28160">
    <property type="entry name" value="54S RIBOSOMAL PROTEIN L15, MITOCHONDRIAL"/>
    <property type="match status" value="1"/>
</dbReference>
<evidence type="ECO:0000256" key="1">
    <source>
        <dbReference type="SAM" id="MobiDB-lite"/>
    </source>
</evidence>
<feature type="region of interest" description="Disordered" evidence="1">
    <location>
        <begin position="27"/>
        <end position="56"/>
    </location>
</feature>
<dbReference type="SUPFAM" id="SSF69065">
    <property type="entry name" value="RNase III domain-like"/>
    <property type="match status" value="1"/>
</dbReference>
<dbReference type="AlphaFoldDB" id="A0A0F7SFG7"/>
<sequence length="338" mass="37903">MKFARKQVGKIYKSTLMDRLVQSVARNKDSPDWQRSQLPAHLLPPRPVPTTTYPTVPRPRQAALAQIAESSPKTSFPIMTTIFKLPPSLPPPSPDLVSHMLTHISSREARIGTAPNNRKLAFLGRRLLEMHLQMFLFHVRDPKNHLPGQVAEGRELVIKTEDGKTLGDGSEAQFMREVLDPRVLGQYVGSKWGLENYMEWSGKTPASSAVADPNIRVKRGVSTVRGNIIGSVFGGLSHAYGAPMTNRLFHIHTLPHLKPVLPGWLHGHVDVLQSRAERVGLFVTEDAVQREQQLLAERQTKKEQEIGVKKQAYREQDTIRSRRRNPAETEKADGVVNV</sequence>